<dbReference type="AlphaFoldDB" id="A0A419X9D0"/>
<comment type="caution">
    <text evidence="1">The sequence shown here is derived from an EMBL/GenBank/DDBJ whole genome shotgun (WGS) entry which is preliminary data.</text>
</comment>
<protein>
    <recommendedName>
        <fullName evidence="3">Uracil DNA glycosylase superfamily protein</fullName>
    </recommendedName>
</protein>
<gene>
    <name evidence="1" type="ORF">BXY64_1186</name>
</gene>
<evidence type="ECO:0000313" key="1">
    <source>
        <dbReference type="EMBL" id="RKE04170.1"/>
    </source>
</evidence>
<keyword evidence="2" id="KW-1185">Reference proteome</keyword>
<name>A0A419X9D0_9BACT</name>
<accession>A0A419X9D0</accession>
<evidence type="ECO:0000313" key="2">
    <source>
        <dbReference type="Proteomes" id="UP000284531"/>
    </source>
</evidence>
<proteinExistence type="predicted"/>
<organism evidence="1 2">
    <name type="scientific">Marinifilum flexuosum</name>
    <dbReference type="NCBI Taxonomy" id="1117708"/>
    <lineage>
        <taxon>Bacteria</taxon>
        <taxon>Pseudomonadati</taxon>
        <taxon>Bacteroidota</taxon>
        <taxon>Bacteroidia</taxon>
        <taxon>Marinilabiliales</taxon>
        <taxon>Marinifilaceae</taxon>
    </lineage>
</organism>
<evidence type="ECO:0008006" key="3">
    <source>
        <dbReference type="Google" id="ProtNLM"/>
    </source>
</evidence>
<dbReference type="RefSeq" id="WP_120238975.1">
    <property type="nucleotide sequence ID" value="NZ_RAPQ01000008.1"/>
</dbReference>
<sequence length="252" mass="29177">MEYNKKLDNLFDRWEQEAKMKGFNGFCRDGLLYKGKIWNTIGSDGKTYFGRGPGNEDELWYNANKKIIFLTKDTNSNPNQDYREWLGRQGEGIITHKFFKNIAIWLYGLSSFDSQGKYSTFEEAAIGENYTRAFDEIPFCIVNAKKESGGPKINNADLLYHANLSARFLKEQFEILSPDIIVCGGGQGSVLKVAKEIIYPELEFIKINNWIYFNAETQKVLIDSYHPSAIISYEEMYLGMMNSYKEFLEKER</sequence>
<dbReference type="Proteomes" id="UP000284531">
    <property type="component" value="Unassembled WGS sequence"/>
</dbReference>
<dbReference type="OrthoDB" id="1063781at2"/>
<reference evidence="1 2" key="1">
    <citation type="submission" date="2018-09" db="EMBL/GenBank/DDBJ databases">
        <title>Genomic Encyclopedia of Archaeal and Bacterial Type Strains, Phase II (KMG-II): from individual species to whole genera.</title>
        <authorList>
            <person name="Goeker M."/>
        </authorList>
    </citation>
    <scope>NUCLEOTIDE SEQUENCE [LARGE SCALE GENOMIC DNA]</scope>
    <source>
        <strain evidence="1 2">DSM 21950</strain>
    </source>
</reference>
<dbReference type="EMBL" id="RAPQ01000008">
    <property type="protein sequence ID" value="RKE04170.1"/>
    <property type="molecule type" value="Genomic_DNA"/>
</dbReference>